<feature type="transmembrane region" description="Helical" evidence="10">
    <location>
        <begin position="359"/>
        <end position="377"/>
    </location>
</feature>
<dbReference type="PIRSF" id="PIRSF006603">
    <property type="entry name" value="DinF"/>
    <property type="match status" value="1"/>
</dbReference>
<feature type="transmembrane region" description="Helical" evidence="10">
    <location>
        <begin position="424"/>
        <end position="445"/>
    </location>
</feature>
<accession>A0A366HYH0</accession>
<dbReference type="InterPro" id="IPR048279">
    <property type="entry name" value="MdtK-like"/>
</dbReference>
<feature type="transmembrane region" description="Helical" evidence="10">
    <location>
        <begin position="142"/>
        <end position="164"/>
    </location>
</feature>
<dbReference type="PANTHER" id="PTHR43823:SF3">
    <property type="entry name" value="MULTIDRUG EXPORT PROTEIN MEPA"/>
    <property type="match status" value="1"/>
</dbReference>
<evidence type="ECO:0000256" key="2">
    <source>
        <dbReference type="ARBA" id="ARBA00008417"/>
    </source>
</evidence>
<evidence type="ECO:0000256" key="4">
    <source>
        <dbReference type="ARBA" id="ARBA00022448"/>
    </source>
</evidence>
<feature type="transmembrane region" description="Helical" evidence="10">
    <location>
        <begin position="176"/>
        <end position="197"/>
    </location>
</feature>
<keyword evidence="7 10" id="KW-1133">Transmembrane helix</keyword>
<dbReference type="GO" id="GO:0005886">
    <property type="term" value="C:plasma membrane"/>
    <property type="evidence" value="ECO:0007669"/>
    <property type="project" value="UniProtKB-SubCell"/>
</dbReference>
<keyword evidence="9" id="KW-0046">Antibiotic resistance</keyword>
<comment type="similarity">
    <text evidence="2">Belongs to the multi antimicrobial extrusion (MATE) (TC 2.A.66.1) family. MepA subfamily.</text>
</comment>
<sequence>MKRVMNNMDSTRQLGEDKISKLLLKFSIPAIVGMLVNALYNVVDRIFIGNGVGSLGIAGITVSFPVMLVIMAFSMLVGVGANALVAIRLGEQRKEEAELIFGNAVVLLIGISTIISITGLVLLDPILELLGASKEVLPYARAYLRIILIGTVFQSTSMGMNNFIRSDGNPKMAMNTMLIGAVINTIFDPIFIFGFGWGMEGAALATIMSQFVSFIWVFSYFLRGKSTIKIRRKNLRLELRIIGSIFAMGFAPFLMQIAASLLNFIMNKSLVQYGGDIAISAMGIVNSILTLMIMPLFGINQGSQPIIGYNYGARQFNRVKETYKLAVIIATIITTFGFIIIQVFPGFLIKLFNNTEPELISFGIIALRRFTLFLPLIGFQIVSSNYFQAIGKPTHSALLSLSRQVLILIPLLLILPNFMGLEGVITAGPIADFLASMITGVFIYFELQSLMKKEVENSNKEDSFKKNDEILKDF</sequence>
<feature type="transmembrane region" description="Helical" evidence="10">
    <location>
        <begin position="55"/>
        <end position="87"/>
    </location>
</feature>
<feature type="transmembrane region" description="Helical" evidence="10">
    <location>
        <begin position="99"/>
        <end position="122"/>
    </location>
</feature>
<evidence type="ECO:0000256" key="9">
    <source>
        <dbReference type="ARBA" id="ARBA00023251"/>
    </source>
</evidence>
<dbReference type="InterPro" id="IPR002528">
    <property type="entry name" value="MATE_fam"/>
</dbReference>
<reference evidence="11 12" key="1">
    <citation type="submission" date="2018-06" db="EMBL/GenBank/DDBJ databases">
        <title>Genomic Encyclopedia of Type Strains, Phase IV (KMG-IV): sequencing the most valuable type-strain genomes for metagenomic binning, comparative biology and taxonomic classification.</title>
        <authorList>
            <person name="Goeker M."/>
        </authorList>
    </citation>
    <scope>NUCLEOTIDE SEQUENCE [LARGE SCALE GENOMIC DNA]</scope>
    <source>
        <strain evidence="11 12">DSM 22112</strain>
    </source>
</reference>
<dbReference type="GO" id="GO:0015297">
    <property type="term" value="F:antiporter activity"/>
    <property type="evidence" value="ECO:0007669"/>
    <property type="project" value="InterPro"/>
</dbReference>
<feature type="transmembrane region" description="Helical" evidence="10">
    <location>
        <begin position="203"/>
        <end position="222"/>
    </location>
</feature>
<keyword evidence="8 10" id="KW-0472">Membrane</keyword>
<keyword evidence="6 10" id="KW-0812">Transmembrane</keyword>
<organism evidence="11 12">
    <name type="scientific">Alkalibaculum bacchi</name>
    <dbReference type="NCBI Taxonomy" id="645887"/>
    <lineage>
        <taxon>Bacteria</taxon>
        <taxon>Bacillati</taxon>
        <taxon>Bacillota</taxon>
        <taxon>Clostridia</taxon>
        <taxon>Eubacteriales</taxon>
        <taxon>Eubacteriaceae</taxon>
        <taxon>Alkalibaculum</taxon>
    </lineage>
</organism>
<dbReference type="EMBL" id="QNRX01000020">
    <property type="protein sequence ID" value="RBP59070.1"/>
    <property type="molecule type" value="Genomic_DNA"/>
</dbReference>
<keyword evidence="5" id="KW-1003">Cell membrane</keyword>
<evidence type="ECO:0000313" key="11">
    <source>
        <dbReference type="EMBL" id="RBP59070.1"/>
    </source>
</evidence>
<gene>
    <name evidence="11" type="ORF">DES36_12012</name>
</gene>
<feature type="transmembrane region" description="Helical" evidence="10">
    <location>
        <begin position="325"/>
        <end position="347"/>
    </location>
</feature>
<comment type="caution">
    <text evidence="11">The sequence shown here is derived from an EMBL/GenBank/DDBJ whole genome shotgun (WGS) entry which is preliminary data.</text>
</comment>
<dbReference type="GO" id="GO:0042910">
    <property type="term" value="F:xenobiotic transmembrane transporter activity"/>
    <property type="evidence" value="ECO:0007669"/>
    <property type="project" value="InterPro"/>
</dbReference>
<dbReference type="GO" id="GO:0046677">
    <property type="term" value="P:response to antibiotic"/>
    <property type="evidence" value="ECO:0007669"/>
    <property type="project" value="UniProtKB-KW"/>
</dbReference>
<dbReference type="Pfam" id="PF01554">
    <property type="entry name" value="MatE"/>
    <property type="match status" value="2"/>
</dbReference>
<feature type="transmembrane region" description="Helical" evidence="10">
    <location>
        <begin position="277"/>
        <end position="297"/>
    </location>
</feature>
<keyword evidence="12" id="KW-1185">Reference proteome</keyword>
<evidence type="ECO:0000256" key="3">
    <source>
        <dbReference type="ARBA" id="ARBA00022106"/>
    </source>
</evidence>
<evidence type="ECO:0000256" key="10">
    <source>
        <dbReference type="SAM" id="Phobius"/>
    </source>
</evidence>
<dbReference type="Proteomes" id="UP000253490">
    <property type="component" value="Unassembled WGS sequence"/>
</dbReference>
<feature type="transmembrane region" description="Helical" evidence="10">
    <location>
        <begin position="22"/>
        <end position="43"/>
    </location>
</feature>
<dbReference type="PANTHER" id="PTHR43823">
    <property type="entry name" value="SPORULATION PROTEIN YKVU"/>
    <property type="match status" value="1"/>
</dbReference>
<comment type="subcellular location">
    <subcellularLocation>
        <location evidence="1">Cell membrane</location>
        <topology evidence="1">Multi-pass membrane protein</topology>
    </subcellularLocation>
</comment>
<keyword evidence="4" id="KW-0813">Transport</keyword>
<evidence type="ECO:0000256" key="5">
    <source>
        <dbReference type="ARBA" id="ARBA00022475"/>
    </source>
</evidence>
<dbReference type="NCBIfam" id="TIGR00797">
    <property type="entry name" value="matE"/>
    <property type="match status" value="1"/>
</dbReference>
<feature type="transmembrane region" description="Helical" evidence="10">
    <location>
        <begin position="398"/>
        <end position="418"/>
    </location>
</feature>
<dbReference type="InterPro" id="IPR051327">
    <property type="entry name" value="MATE_MepA_subfamily"/>
</dbReference>
<proteinExistence type="inferred from homology"/>
<dbReference type="CDD" id="cd13143">
    <property type="entry name" value="MATE_MepA_like"/>
    <property type="match status" value="1"/>
</dbReference>
<name>A0A366HYH0_9FIRM</name>
<evidence type="ECO:0000256" key="8">
    <source>
        <dbReference type="ARBA" id="ARBA00023136"/>
    </source>
</evidence>
<protein>
    <recommendedName>
        <fullName evidence="3">Multidrug export protein MepA</fullName>
    </recommendedName>
</protein>
<evidence type="ECO:0000256" key="1">
    <source>
        <dbReference type="ARBA" id="ARBA00004651"/>
    </source>
</evidence>
<dbReference type="AlphaFoldDB" id="A0A366HYH0"/>
<evidence type="ECO:0000256" key="6">
    <source>
        <dbReference type="ARBA" id="ARBA00022692"/>
    </source>
</evidence>
<evidence type="ECO:0000313" key="12">
    <source>
        <dbReference type="Proteomes" id="UP000253490"/>
    </source>
</evidence>
<dbReference type="InterPro" id="IPR045070">
    <property type="entry name" value="MATE_MepA-like"/>
</dbReference>
<evidence type="ECO:0000256" key="7">
    <source>
        <dbReference type="ARBA" id="ARBA00022989"/>
    </source>
</evidence>
<feature type="transmembrane region" description="Helical" evidence="10">
    <location>
        <begin position="242"/>
        <end position="265"/>
    </location>
</feature>